<accession>A0ABZ0IRN7</accession>
<dbReference type="SUPFAM" id="SSF158682">
    <property type="entry name" value="TerB-like"/>
    <property type="match status" value="1"/>
</dbReference>
<reference evidence="1 2" key="1">
    <citation type="journal article" date="2023" name="Microbiol. Resour. Announc.">
        <title>Complete Genome Sequence of Imperialibacter roseus strain P4T.</title>
        <authorList>
            <person name="Tizabi D.R."/>
            <person name="Bachvaroff T."/>
            <person name="Hill R.T."/>
        </authorList>
    </citation>
    <scope>NUCLEOTIDE SEQUENCE [LARGE SCALE GENOMIC DNA]</scope>
    <source>
        <strain evidence="1 2">P4T</strain>
    </source>
</reference>
<dbReference type="Proteomes" id="UP001302349">
    <property type="component" value="Chromosome"/>
</dbReference>
<organism evidence="1 2">
    <name type="scientific">Imperialibacter roseus</name>
    <dbReference type="NCBI Taxonomy" id="1324217"/>
    <lineage>
        <taxon>Bacteria</taxon>
        <taxon>Pseudomonadati</taxon>
        <taxon>Bacteroidota</taxon>
        <taxon>Cytophagia</taxon>
        <taxon>Cytophagales</taxon>
        <taxon>Flammeovirgaceae</taxon>
        <taxon>Imperialibacter</taxon>
    </lineage>
</organism>
<evidence type="ECO:0000313" key="2">
    <source>
        <dbReference type="Proteomes" id="UP001302349"/>
    </source>
</evidence>
<dbReference type="InterPro" id="IPR029024">
    <property type="entry name" value="TerB-like"/>
</dbReference>
<protein>
    <submittedName>
        <fullName evidence="1">TerB family tellurite resistance protein</fullName>
    </submittedName>
</protein>
<dbReference type="RefSeq" id="WP_317489790.1">
    <property type="nucleotide sequence ID" value="NZ_CP136051.1"/>
</dbReference>
<gene>
    <name evidence="1" type="ORF">RT717_00520</name>
</gene>
<evidence type="ECO:0000313" key="1">
    <source>
        <dbReference type="EMBL" id="WOK07103.1"/>
    </source>
</evidence>
<name>A0ABZ0IRN7_9BACT</name>
<sequence length="132" mass="15167">MSRSQLQILVQLAKIDGVVSQDEIDLIRQVGKANGLTEEDIATAFDETHEVGNLADLTDDEKYEYMYRVVQLMKIDGRLYKEEITYCAKMASKMGYNEDVLYHLITKIYSDPHVSADKDALKKKVQKYLIKD</sequence>
<dbReference type="Gene3D" id="1.10.3680.10">
    <property type="entry name" value="TerB-like"/>
    <property type="match status" value="1"/>
</dbReference>
<keyword evidence="2" id="KW-1185">Reference proteome</keyword>
<proteinExistence type="predicted"/>
<dbReference type="EMBL" id="CP136051">
    <property type="protein sequence ID" value="WOK07103.1"/>
    <property type="molecule type" value="Genomic_DNA"/>
</dbReference>
<dbReference type="CDD" id="cd07177">
    <property type="entry name" value="terB_like"/>
    <property type="match status" value="1"/>
</dbReference>